<evidence type="ECO:0000313" key="2">
    <source>
        <dbReference type="EMBL" id="QSE76295.1"/>
    </source>
</evidence>
<gene>
    <name evidence="2" type="ORF">JW886_07435</name>
</gene>
<dbReference type="RefSeq" id="WP_205871729.1">
    <property type="nucleotide sequence ID" value="NZ_CP070872.1"/>
</dbReference>
<evidence type="ECO:0000313" key="3">
    <source>
        <dbReference type="Proteomes" id="UP000663608"/>
    </source>
</evidence>
<dbReference type="AlphaFoldDB" id="A0AA45KFA4"/>
<feature type="transmembrane region" description="Helical" evidence="1">
    <location>
        <begin position="9"/>
        <end position="30"/>
    </location>
</feature>
<feature type="transmembrane region" description="Helical" evidence="1">
    <location>
        <begin position="115"/>
        <end position="133"/>
    </location>
</feature>
<dbReference type="EMBL" id="CP070872">
    <property type="protein sequence ID" value="QSE76295.1"/>
    <property type="molecule type" value="Genomic_DNA"/>
</dbReference>
<dbReference type="Proteomes" id="UP000663608">
    <property type="component" value="Chromosome"/>
</dbReference>
<dbReference type="KEGG" id="lti:JW886_07435"/>
<dbReference type="InterPro" id="IPR010699">
    <property type="entry name" value="DUF1275"/>
</dbReference>
<keyword evidence="1" id="KW-0472">Membrane</keyword>
<dbReference type="PANTHER" id="PTHR37314">
    <property type="entry name" value="SLR0142 PROTEIN"/>
    <property type="match status" value="1"/>
</dbReference>
<sequence>MNKRAKEKLVVPFLLALNAGFIDGFSFFHFDYRFIGMQSGNVIQAGISIAKGSIINFWDFAIPIILFILGVITRGFYSYYLTQKGRFEFSSLILLQLSGITILTTIFALGVDLSATLYVGLFSYFMAIQFDAFSKIRELGYSNIIMSGNIKSLASNLTQYILTKKITYLQATRIYMGLIISFFAGIIISVTIGTHFGKWTLLGSSLVLCLVFIITRSEEKMSL</sequence>
<keyword evidence="1" id="KW-1133">Transmembrane helix</keyword>
<dbReference type="Pfam" id="PF06912">
    <property type="entry name" value="DUF1275"/>
    <property type="match status" value="1"/>
</dbReference>
<proteinExistence type="predicted"/>
<keyword evidence="1" id="KW-0812">Transmembrane</keyword>
<evidence type="ECO:0000256" key="1">
    <source>
        <dbReference type="SAM" id="Phobius"/>
    </source>
</evidence>
<keyword evidence="3" id="KW-1185">Reference proteome</keyword>
<feature type="transmembrane region" description="Helical" evidence="1">
    <location>
        <begin position="60"/>
        <end position="77"/>
    </location>
</feature>
<protein>
    <submittedName>
        <fullName evidence="2">DUF1275 domain-containing protein</fullName>
    </submittedName>
</protein>
<name>A0AA45KFA4_9LACT</name>
<feature type="transmembrane region" description="Helical" evidence="1">
    <location>
        <begin position="89"/>
        <end position="109"/>
    </location>
</feature>
<reference evidence="2 3" key="1">
    <citation type="submission" date="2021-02" db="EMBL/GenBank/DDBJ databases">
        <title>Complete genome sequence of Lactococcus lactis strain K_LL004.</title>
        <authorList>
            <person name="Kim H.B."/>
        </authorList>
    </citation>
    <scope>NUCLEOTIDE SEQUENCE [LARGE SCALE GENOMIC DNA]</scope>
    <source>
        <strain evidence="2 3">K_LL004</strain>
    </source>
</reference>
<organism evidence="2 3">
    <name type="scientific">Lactococcus taiwanensis</name>
    <dbReference type="NCBI Taxonomy" id="1151742"/>
    <lineage>
        <taxon>Bacteria</taxon>
        <taxon>Bacillati</taxon>
        <taxon>Bacillota</taxon>
        <taxon>Bacilli</taxon>
        <taxon>Lactobacillales</taxon>
        <taxon>Streptococcaceae</taxon>
        <taxon>Lactococcus</taxon>
    </lineage>
</organism>
<feature type="transmembrane region" description="Helical" evidence="1">
    <location>
        <begin position="174"/>
        <end position="193"/>
    </location>
</feature>
<accession>A0AA45KFA4</accession>
<dbReference type="PANTHER" id="PTHR37314:SF4">
    <property type="entry name" value="UPF0700 TRANSMEMBRANE PROTEIN YOAK"/>
    <property type="match status" value="1"/>
</dbReference>